<evidence type="ECO:0000313" key="10">
    <source>
        <dbReference type="Proteomes" id="UP000236723"/>
    </source>
</evidence>
<keyword evidence="6 8" id="KW-1133">Transmembrane helix</keyword>
<dbReference type="RefSeq" id="WP_235018176.1">
    <property type="nucleotide sequence ID" value="NZ_FNVO01000014.1"/>
</dbReference>
<keyword evidence="10" id="KW-1185">Reference proteome</keyword>
<evidence type="ECO:0000256" key="5">
    <source>
        <dbReference type="ARBA" id="ARBA00022692"/>
    </source>
</evidence>
<feature type="transmembrane region" description="Helical" evidence="8">
    <location>
        <begin position="150"/>
        <end position="174"/>
    </location>
</feature>
<sequence>MGPTAERMPPWLPRAFALAAAIAAASWAGLWLLARLKGLLILLLLSMFLALAIEPAVNRLAGHGWRRGPATGAILALILAATGLFFGVLGSLLVAQAGALVRNIPGYSDTVIGWVNHTFGTNLSQTTLLDRLPDLAGELGRHLSQVAGNVWGIGATAVGLLFQGLAVLLFTYYLTAQGPRFRRQVCAVLPPHRQREVLRAWQIALDKTGGYLYSRALLAVVSAAAHAVTLTLLDVPSALALAVWAGAVSQFIPTVGTYLAGVLPVLVALAADPGTALWVLAFTIAYQQVENYVLQPRITARALAMHPAVAFGLVLAGVAVLGPVGALLALPLGASLQVLLSACVRRYTVEEHPLTTEAPARR</sequence>
<evidence type="ECO:0000256" key="7">
    <source>
        <dbReference type="ARBA" id="ARBA00023136"/>
    </source>
</evidence>
<feature type="transmembrane region" description="Helical" evidence="8">
    <location>
        <begin position="12"/>
        <end position="33"/>
    </location>
</feature>
<dbReference type="GO" id="GO:0005886">
    <property type="term" value="C:plasma membrane"/>
    <property type="evidence" value="ECO:0007669"/>
    <property type="project" value="UniProtKB-SubCell"/>
</dbReference>
<dbReference type="GO" id="GO:0055085">
    <property type="term" value="P:transmembrane transport"/>
    <property type="evidence" value="ECO:0007669"/>
    <property type="project" value="TreeGrafter"/>
</dbReference>
<proteinExistence type="inferred from homology"/>
<dbReference type="Pfam" id="PF01594">
    <property type="entry name" value="AI-2E_transport"/>
    <property type="match status" value="1"/>
</dbReference>
<feature type="transmembrane region" description="Helical" evidence="8">
    <location>
        <begin position="258"/>
        <end position="286"/>
    </location>
</feature>
<keyword evidence="7 8" id="KW-0472">Membrane</keyword>
<feature type="transmembrane region" description="Helical" evidence="8">
    <location>
        <begin position="73"/>
        <end position="95"/>
    </location>
</feature>
<feature type="transmembrane region" description="Helical" evidence="8">
    <location>
        <begin position="39"/>
        <end position="61"/>
    </location>
</feature>
<reference evidence="10" key="1">
    <citation type="submission" date="2016-10" db="EMBL/GenBank/DDBJ databases">
        <authorList>
            <person name="Varghese N."/>
            <person name="Submissions S."/>
        </authorList>
    </citation>
    <scope>NUCLEOTIDE SEQUENCE [LARGE SCALE GENOMIC DNA]</scope>
    <source>
        <strain evidence="10">DSM 43163</strain>
    </source>
</reference>
<organism evidence="9 10">
    <name type="scientific">Thermomonospora echinospora</name>
    <dbReference type="NCBI Taxonomy" id="1992"/>
    <lineage>
        <taxon>Bacteria</taxon>
        <taxon>Bacillati</taxon>
        <taxon>Actinomycetota</taxon>
        <taxon>Actinomycetes</taxon>
        <taxon>Streptosporangiales</taxon>
        <taxon>Thermomonosporaceae</taxon>
        <taxon>Thermomonospora</taxon>
    </lineage>
</organism>
<keyword evidence="4" id="KW-1003">Cell membrane</keyword>
<dbReference type="PANTHER" id="PTHR21716">
    <property type="entry name" value="TRANSMEMBRANE PROTEIN"/>
    <property type="match status" value="1"/>
</dbReference>
<dbReference type="InterPro" id="IPR002549">
    <property type="entry name" value="AI-2E-like"/>
</dbReference>
<dbReference type="AlphaFoldDB" id="A0A1H6D8X7"/>
<evidence type="ECO:0000313" key="9">
    <source>
        <dbReference type="EMBL" id="SEG81669.1"/>
    </source>
</evidence>
<keyword evidence="5 8" id="KW-0812">Transmembrane</keyword>
<evidence type="ECO:0000256" key="8">
    <source>
        <dbReference type="SAM" id="Phobius"/>
    </source>
</evidence>
<dbReference type="Proteomes" id="UP000236723">
    <property type="component" value="Unassembled WGS sequence"/>
</dbReference>
<evidence type="ECO:0000256" key="2">
    <source>
        <dbReference type="ARBA" id="ARBA00009773"/>
    </source>
</evidence>
<keyword evidence="3" id="KW-0813">Transport</keyword>
<feature type="transmembrane region" description="Helical" evidence="8">
    <location>
        <begin position="217"/>
        <end position="246"/>
    </location>
</feature>
<gene>
    <name evidence="9" type="ORF">SAMN04489712_114113</name>
</gene>
<evidence type="ECO:0000256" key="6">
    <source>
        <dbReference type="ARBA" id="ARBA00022989"/>
    </source>
</evidence>
<evidence type="ECO:0000256" key="1">
    <source>
        <dbReference type="ARBA" id="ARBA00004651"/>
    </source>
</evidence>
<dbReference type="EMBL" id="FNVO01000014">
    <property type="protein sequence ID" value="SEG81669.1"/>
    <property type="molecule type" value="Genomic_DNA"/>
</dbReference>
<feature type="transmembrane region" description="Helical" evidence="8">
    <location>
        <begin position="307"/>
        <end position="330"/>
    </location>
</feature>
<comment type="similarity">
    <text evidence="2">Belongs to the autoinducer-2 exporter (AI-2E) (TC 2.A.86) family.</text>
</comment>
<protein>
    <submittedName>
        <fullName evidence="9">Predicted PurR-regulated permease PerM</fullName>
    </submittedName>
</protein>
<comment type="subcellular location">
    <subcellularLocation>
        <location evidence="1">Cell membrane</location>
        <topology evidence="1">Multi-pass membrane protein</topology>
    </subcellularLocation>
</comment>
<name>A0A1H6D8X7_9ACTN</name>
<evidence type="ECO:0000256" key="3">
    <source>
        <dbReference type="ARBA" id="ARBA00022448"/>
    </source>
</evidence>
<dbReference type="PANTHER" id="PTHR21716:SF53">
    <property type="entry name" value="PERMEASE PERM-RELATED"/>
    <property type="match status" value="1"/>
</dbReference>
<evidence type="ECO:0000256" key="4">
    <source>
        <dbReference type="ARBA" id="ARBA00022475"/>
    </source>
</evidence>
<accession>A0A1H6D8X7</accession>